<keyword evidence="2" id="KW-1185">Reference proteome</keyword>
<proteinExistence type="predicted"/>
<evidence type="ECO:0000313" key="1">
    <source>
        <dbReference type="EMBL" id="KAK7401756.1"/>
    </source>
</evidence>
<organism evidence="1 2">
    <name type="scientific">Psophocarpus tetragonolobus</name>
    <name type="common">Winged bean</name>
    <name type="synonym">Dolichos tetragonolobus</name>
    <dbReference type="NCBI Taxonomy" id="3891"/>
    <lineage>
        <taxon>Eukaryota</taxon>
        <taxon>Viridiplantae</taxon>
        <taxon>Streptophyta</taxon>
        <taxon>Embryophyta</taxon>
        <taxon>Tracheophyta</taxon>
        <taxon>Spermatophyta</taxon>
        <taxon>Magnoliopsida</taxon>
        <taxon>eudicotyledons</taxon>
        <taxon>Gunneridae</taxon>
        <taxon>Pentapetalae</taxon>
        <taxon>rosids</taxon>
        <taxon>fabids</taxon>
        <taxon>Fabales</taxon>
        <taxon>Fabaceae</taxon>
        <taxon>Papilionoideae</taxon>
        <taxon>50 kb inversion clade</taxon>
        <taxon>NPAAA clade</taxon>
        <taxon>indigoferoid/millettioid clade</taxon>
        <taxon>Phaseoleae</taxon>
        <taxon>Psophocarpus</taxon>
    </lineage>
</organism>
<dbReference type="Proteomes" id="UP001386955">
    <property type="component" value="Unassembled WGS sequence"/>
</dbReference>
<reference evidence="1 2" key="1">
    <citation type="submission" date="2024-01" db="EMBL/GenBank/DDBJ databases">
        <title>The genomes of 5 underutilized Papilionoideae crops provide insights into root nodulation and disease resistanc.</title>
        <authorList>
            <person name="Jiang F."/>
        </authorList>
    </citation>
    <scope>NUCLEOTIDE SEQUENCE [LARGE SCALE GENOMIC DNA]</scope>
    <source>
        <strain evidence="1">DUOXIRENSHENG_FW03</strain>
        <tissue evidence="1">Leaves</tissue>
    </source>
</reference>
<dbReference type="EMBL" id="JAYMYS010000003">
    <property type="protein sequence ID" value="KAK7401756.1"/>
    <property type="molecule type" value="Genomic_DNA"/>
</dbReference>
<gene>
    <name evidence="1" type="ORF">VNO78_13485</name>
</gene>
<protein>
    <submittedName>
        <fullName evidence="1">Uncharacterized protein</fullName>
    </submittedName>
</protein>
<sequence length="248" mass="27919">MTYSTVLKDEARARVMKTKQEPYTTSITQIFQKPMARAYGKDALRNIFSWWSRKSERLQPVMSGEMVLDGKVNVDVGSLAQVIADKGDHVTECDDLLQLTGQSVKEEDVFAMSLVILQDHPVMIVSMKVRVRQRREKGEVKEIDGGCKVDGGLGARGKAEEAYLVDVEVRYILQTAPSKSVARRHRPHKSMKKERWGYSGYSKDDISVKDVVEVEGKCSNGVMKNNLTKDVVERMHDIGLHLGICFAK</sequence>
<comment type="caution">
    <text evidence="1">The sequence shown here is derived from an EMBL/GenBank/DDBJ whole genome shotgun (WGS) entry which is preliminary data.</text>
</comment>
<accession>A0AAN9XPW5</accession>
<evidence type="ECO:0000313" key="2">
    <source>
        <dbReference type="Proteomes" id="UP001386955"/>
    </source>
</evidence>
<name>A0AAN9XPW5_PSOTE</name>
<dbReference type="AlphaFoldDB" id="A0AAN9XPW5"/>